<comment type="similarity">
    <text evidence="1">Belongs to the trichothecene O-acetyltransferase family.</text>
</comment>
<dbReference type="Gene3D" id="3.30.559.30">
    <property type="entry name" value="Nonribosomal peptide synthetase, condensation domain"/>
    <property type="match status" value="1"/>
</dbReference>
<protein>
    <recommendedName>
        <fullName evidence="5">15-O-acetyltransferase Tri3</fullName>
    </recommendedName>
</protein>
<accession>A0A135TZ28</accession>
<keyword evidence="4" id="KW-1185">Reference proteome</keyword>
<comment type="caution">
    <text evidence="3">The sequence shown here is derived from an EMBL/GenBank/DDBJ whole genome shotgun (WGS) entry which is preliminary data.</text>
</comment>
<evidence type="ECO:0008006" key="5">
    <source>
        <dbReference type="Google" id="ProtNLM"/>
    </source>
</evidence>
<dbReference type="OrthoDB" id="2548233at2759"/>
<dbReference type="EMBL" id="JEMN01000979">
    <property type="protein sequence ID" value="KXH53409.1"/>
    <property type="molecule type" value="Genomic_DNA"/>
</dbReference>
<reference evidence="3 4" key="1">
    <citation type="submission" date="2014-02" db="EMBL/GenBank/DDBJ databases">
        <title>The genome sequence of Colletotrichum nymphaeae SA-01.</title>
        <authorList>
            <person name="Baroncelli R."/>
            <person name="Thon M.R."/>
        </authorList>
    </citation>
    <scope>NUCLEOTIDE SEQUENCE [LARGE SCALE GENOMIC DNA]</scope>
    <source>
        <strain evidence="3 4">SA-01</strain>
    </source>
</reference>
<proteinExistence type="inferred from homology"/>
<evidence type="ECO:0000313" key="3">
    <source>
        <dbReference type="EMBL" id="KXH53409.1"/>
    </source>
</evidence>
<dbReference type="Gene3D" id="3.30.559.10">
    <property type="entry name" value="Chloramphenicol acetyltransferase-like domain"/>
    <property type="match status" value="1"/>
</dbReference>
<evidence type="ECO:0000256" key="1">
    <source>
        <dbReference type="ARBA" id="ARBA00006439"/>
    </source>
</evidence>
<dbReference type="PANTHER" id="PTHR42034">
    <property type="entry name" value="CHROMOSOME 7, WHOLE GENOME SHOTGUN SEQUENCE-RELATED"/>
    <property type="match status" value="1"/>
</dbReference>
<dbReference type="PANTHER" id="PTHR42034:SF1">
    <property type="entry name" value="CONDENSATION DOMAIN-CONTAINING PROTEIN"/>
    <property type="match status" value="1"/>
</dbReference>
<dbReference type="GO" id="GO:0043386">
    <property type="term" value="P:mycotoxin biosynthetic process"/>
    <property type="evidence" value="ECO:0007669"/>
    <property type="project" value="InterPro"/>
</dbReference>
<evidence type="ECO:0000256" key="2">
    <source>
        <dbReference type="ARBA" id="ARBA00022679"/>
    </source>
</evidence>
<dbReference type="GO" id="GO:0016407">
    <property type="term" value="F:acetyltransferase activity"/>
    <property type="evidence" value="ECO:0007669"/>
    <property type="project" value="InterPro"/>
</dbReference>
<name>A0A135TZ28_9PEZI</name>
<dbReference type="Pfam" id="PF07428">
    <property type="entry name" value="Tri3"/>
    <property type="match status" value="1"/>
</dbReference>
<gene>
    <name evidence="3" type="ORF">CNYM01_01154</name>
</gene>
<dbReference type="InterPro" id="IPR023213">
    <property type="entry name" value="CAT-like_dom_sf"/>
</dbReference>
<dbReference type="InterPro" id="IPR009992">
    <property type="entry name" value="Tri3/Sat12/Sat16/Mac1"/>
</dbReference>
<dbReference type="AlphaFoldDB" id="A0A135TZ28"/>
<sequence length="526" mass="57901">MSLPPLPRLEPAKFRWYPSPDDSSSVRRLAVGTEAWVGLRGPNSRGQYDNYLNTSLRVHVPGISLETIALQVSNALINIRFQHPEVGCSVTWTTDQDPPFIVYTSPSSDEVALNWGCGLVSSIATDKTGLEVAAELSEARQEKPEPLPPVKVYVVAQVPETGTPLEIGARMDVLCAFNHIHWDSISSRIFVGELLRGVGQQFKAGDQKLAKSTFHHPWGKEIANLNEPVLDVCKTNVNALGEDYDKMRDDFITELLKSAANMVSVVTNSLETSWGLPVTNTVGTPRTIWRTFNRDESQAISKAIKSQLGPQFTFTHLGHAAMVFALLRVSPLPEDASDALFLSSPLPVNGRRYLSGSNASIRYGSCQAGASVEFAPLRSFAIDERNPEVVRLTLARLAHHIRNSYEHWLKNEFQLVIDQAKSNFLAGFLASAPSSFSPTSFPVFVSDGIVDNYIPGDVFGSSDEKIFTVESCNFHLTTYSSDVLVRMDSFKGQTGLSVRFNNGRLEEDLAKAFLDAIIDFITAFAT</sequence>
<organism evidence="3 4">
    <name type="scientific">Colletotrichum nymphaeae SA-01</name>
    <dbReference type="NCBI Taxonomy" id="1460502"/>
    <lineage>
        <taxon>Eukaryota</taxon>
        <taxon>Fungi</taxon>
        <taxon>Dikarya</taxon>
        <taxon>Ascomycota</taxon>
        <taxon>Pezizomycotina</taxon>
        <taxon>Sordariomycetes</taxon>
        <taxon>Hypocreomycetidae</taxon>
        <taxon>Glomerellales</taxon>
        <taxon>Glomerellaceae</taxon>
        <taxon>Colletotrichum</taxon>
        <taxon>Colletotrichum acutatum species complex</taxon>
    </lineage>
</organism>
<keyword evidence="2" id="KW-0808">Transferase</keyword>
<evidence type="ECO:0000313" key="4">
    <source>
        <dbReference type="Proteomes" id="UP000070054"/>
    </source>
</evidence>
<dbReference type="Proteomes" id="UP000070054">
    <property type="component" value="Unassembled WGS sequence"/>
</dbReference>